<dbReference type="EMBL" id="UYSG01000955">
    <property type="protein sequence ID" value="VDL29719.1"/>
    <property type="molecule type" value="Genomic_DNA"/>
</dbReference>
<dbReference type="Proteomes" id="UP000321570">
    <property type="component" value="Unassembled WGS sequence"/>
</dbReference>
<evidence type="ECO:0000313" key="2">
    <source>
        <dbReference type="EMBL" id="VDL29719.1"/>
    </source>
</evidence>
<evidence type="ECO:0000313" key="5">
    <source>
        <dbReference type="Proteomes" id="UP000321570"/>
    </source>
</evidence>
<gene>
    <name evidence="2" type="ORF">HDID_LOCUS3268</name>
    <name evidence="3" type="ORF">WMSIL1_LOCUS2051</name>
</gene>
<feature type="region of interest" description="Disordered" evidence="1">
    <location>
        <begin position="116"/>
        <end position="200"/>
    </location>
</feature>
<feature type="region of interest" description="Disordered" evidence="1">
    <location>
        <begin position="1"/>
        <end position="96"/>
    </location>
</feature>
<reference evidence="2 4" key="2">
    <citation type="submission" date="2018-11" db="EMBL/GenBank/DDBJ databases">
        <authorList>
            <consortium name="Pathogen Informatics"/>
        </authorList>
    </citation>
    <scope>NUCLEOTIDE SEQUENCE [LARGE SCALE GENOMIC DNA]</scope>
</reference>
<organism evidence="6">
    <name type="scientific">Hymenolepis diminuta</name>
    <name type="common">Rat tapeworm</name>
    <dbReference type="NCBI Taxonomy" id="6216"/>
    <lineage>
        <taxon>Eukaryota</taxon>
        <taxon>Metazoa</taxon>
        <taxon>Spiralia</taxon>
        <taxon>Lophotrochozoa</taxon>
        <taxon>Platyhelminthes</taxon>
        <taxon>Cestoda</taxon>
        <taxon>Eucestoda</taxon>
        <taxon>Cyclophyllidea</taxon>
        <taxon>Hymenolepididae</taxon>
        <taxon>Hymenolepis</taxon>
    </lineage>
</organism>
<protein>
    <submittedName>
        <fullName evidence="6">PP28 domain-containing protein</fullName>
    </submittedName>
</protein>
<feature type="compositionally biased region" description="Low complexity" evidence="1">
    <location>
        <begin position="134"/>
        <end position="147"/>
    </location>
</feature>
<dbReference type="STRING" id="6216.A0A0R3SEQ8"/>
<dbReference type="AlphaFoldDB" id="A0A0R3SEQ8"/>
<evidence type="ECO:0000313" key="4">
    <source>
        <dbReference type="Proteomes" id="UP000274504"/>
    </source>
</evidence>
<feature type="compositionally biased region" description="Basic residues" evidence="1">
    <location>
        <begin position="1"/>
        <end position="11"/>
    </location>
</feature>
<feature type="compositionally biased region" description="Basic and acidic residues" evidence="1">
    <location>
        <begin position="116"/>
        <end position="133"/>
    </location>
</feature>
<feature type="compositionally biased region" description="Polar residues" evidence="1">
    <location>
        <begin position="184"/>
        <end position="200"/>
    </location>
</feature>
<keyword evidence="5" id="KW-1185">Reference proteome</keyword>
<dbReference type="WBParaSite" id="HDID_0000327001-mRNA-1">
    <property type="protein sequence ID" value="HDID_0000327001-mRNA-1"/>
    <property type="gene ID" value="HDID_0000327001"/>
</dbReference>
<accession>A0A0R3SEQ8</accession>
<sequence length="200" mass="21642">MGNKKTRRGGGHRFTLPFEFTIDDEAEPVPTIGGDEEESNSESDSDDSLPVKEVKPCGVSHLIETHNPNRTGLPPTRENAPLNRREREALKDPLANKSKFELEQDFVRLQLVRREREEKERKIQEEKKAKEAAKAAAAARAQALLDAKQNKGKRGGHKPGAKIGKNKVVAVVTVAGSSTSGSANPSEGNSGTASDTGSHK</sequence>
<dbReference type="OrthoDB" id="6285776at2759"/>
<evidence type="ECO:0000256" key="1">
    <source>
        <dbReference type="SAM" id="MobiDB-lite"/>
    </source>
</evidence>
<reference evidence="6" key="1">
    <citation type="submission" date="2017-02" db="UniProtKB">
        <authorList>
            <consortium name="WormBaseParasite"/>
        </authorList>
    </citation>
    <scope>IDENTIFICATION</scope>
</reference>
<evidence type="ECO:0000313" key="6">
    <source>
        <dbReference type="WBParaSite" id="HDID_0000327001-mRNA-1"/>
    </source>
</evidence>
<reference evidence="3 5" key="3">
    <citation type="submission" date="2019-07" db="EMBL/GenBank/DDBJ databases">
        <authorList>
            <person name="Jastrzebski P J."/>
            <person name="Paukszto L."/>
            <person name="Jastrzebski P J."/>
        </authorList>
    </citation>
    <scope>NUCLEOTIDE SEQUENCE [LARGE SCALE GENOMIC DNA]</scope>
    <source>
        <strain evidence="3 5">WMS-il1</strain>
    </source>
</reference>
<feature type="compositionally biased region" description="Basic residues" evidence="1">
    <location>
        <begin position="150"/>
        <end position="160"/>
    </location>
</feature>
<feature type="compositionally biased region" description="Low complexity" evidence="1">
    <location>
        <begin position="168"/>
        <end position="183"/>
    </location>
</feature>
<feature type="compositionally biased region" description="Acidic residues" evidence="1">
    <location>
        <begin position="34"/>
        <end position="47"/>
    </location>
</feature>
<name>A0A0R3SEQ8_HYMDI</name>
<proteinExistence type="predicted"/>
<dbReference type="EMBL" id="CABIJS010000052">
    <property type="protein sequence ID" value="VUZ41154.1"/>
    <property type="molecule type" value="Genomic_DNA"/>
</dbReference>
<dbReference type="Proteomes" id="UP000274504">
    <property type="component" value="Unassembled WGS sequence"/>
</dbReference>
<evidence type="ECO:0000313" key="3">
    <source>
        <dbReference type="EMBL" id="VUZ41154.1"/>
    </source>
</evidence>